<evidence type="ECO:0000313" key="3">
    <source>
        <dbReference type="Proteomes" id="UP000275267"/>
    </source>
</evidence>
<keyword evidence="3" id="KW-1185">Reference proteome</keyword>
<reference evidence="3" key="1">
    <citation type="journal article" date="2019" name="Nat. Commun.">
        <title>The genome of broomcorn millet.</title>
        <authorList>
            <person name="Zou C."/>
            <person name="Miki D."/>
            <person name="Li D."/>
            <person name="Tang Q."/>
            <person name="Xiao L."/>
            <person name="Rajput S."/>
            <person name="Deng P."/>
            <person name="Jia W."/>
            <person name="Huang R."/>
            <person name="Zhang M."/>
            <person name="Sun Y."/>
            <person name="Hu J."/>
            <person name="Fu X."/>
            <person name="Schnable P.S."/>
            <person name="Li F."/>
            <person name="Zhang H."/>
            <person name="Feng B."/>
            <person name="Zhu X."/>
            <person name="Liu R."/>
            <person name="Schnable J.C."/>
            <person name="Zhu J.-K."/>
            <person name="Zhang H."/>
        </authorList>
    </citation>
    <scope>NUCLEOTIDE SEQUENCE [LARGE SCALE GENOMIC DNA]</scope>
</reference>
<feature type="compositionally biased region" description="Low complexity" evidence="1">
    <location>
        <begin position="187"/>
        <end position="198"/>
    </location>
</feature>
<dbReference type="PANTHER" id="PTHR33026">
    <property type="entry name" value="OS06G0360600 PROTEIN"/>
    <property type="match status" value="1"/>
</dbReference>
<organism evidence="2 3">
    <name type="scientific">Panicum miliaceum</name>
    <name type="common">Proso millet</name>
    <name type="synonym">Broomcorn millet</name>
    <dbReference type="NCBI Taxonomy" id="4540"/>
    <lineage>
        <taxon>Eukaryota</taxon>
        <taxon>Viridiplantae</taxon>
        <taxon>Streptophyta</taxon>
        <taxon>Embryophyta</taxon>
        <taxon>Tracheophyta</taxon>
        <taxon>Spermatophyta</taxon>
        <taxon>Magnoliopsida</taxon>
        <taxon>Liliopsida</taxon>
        <taxon>Poales</taxon>
        <taxon>Poaceae</taxon>
        <taxon>PACMAD clade</taxon>
        <taxon>Panicoideae</taxon>
        <taxon>Panicodae</taxon>
        <taxon>Paniceae</taxon>
        <taxon>Panicinae</taxon>
        <taxon>Panicum</taxon>
        <taxon>Panicum sect. Panicum</taxon>
    </lineage>
</organism>
<accession>A0A3L6RPR7</accession>
<feature type="compositionally biased region" description="Basic and acidic residues" evidence="1">
    <location>
        <begin position="157"/>
        <end position="183"/>
    </location>
</feature>
<evidence type="ECO:0000256" key="1">
    <source>
        <dbReference type="SAM" id="MobiDB-lite"/>
    </source>
</evidence>
<sequence length="265" mass="29871">MNIGWHGKWFYIRNPPEAPFPKFHGECPARDLSWTWETQAEEKLLIEEIKEIIRKRVAEAGLNGATLFFTMRKRCVMPLPERRLPMWLYSISADPDRSLAKELPEDEVVSWLLMVLKGRTGLGHPRSRPHLPSGPEGRAKHAAQQEASREKRKKKGDKAAKRETRERDISRRTQHGEDPDVIRGEYPSASESELDPSSGSGGDSEETWIGLLATTVDIRPREASSSAPHDASGSGASHDEFDARKCAKVDAAEREDEEAKRARIE</sequence>
<dbReference type="Proteomes" id="UP000275267">
    <property type="component" value="Unassembled WGS sequence"/>
</dbReference>
<comment type="caution">
    <text evidence="2">The sequence shown here is derived from an EMBL/GenBank/DDBJ whole genome shotgun (WGS) entry which is preliminary data.</text>
</comment>
<evidence type="ECO:0000313" key="2">
    <source>
        <dbReference type="EMBL" id="RLN07826.1"/>
    </source>
</evidence>
<feature type="region of interest" description="Disordered" evidence="1">
    <location>
        <begin position="122"/>
        <end position="265"/>
    </location>
</feature>
<feature type="compositionally biased region" description="Basic and acidic residues" evidence="1">
    <location>
        <begin position="237"/>
        <end position="265"/>
    </location>
</feature>
<proteinExistence type="predicted"/>
<dbReference type="PANTHER" id="PTHR33026:SF7">
    <property type="entry name" value="OS03G0100275 PROTEIN"/>
    <property type="match status" value="1"/>
</dbReference>
<dbReference type="EMBL" id="PQIB02000007">
    <property type="protein sequence ID" value="RLN07826.1"/>
    <property type="molecule type" value="Genomic_DNA"/>
</dbReference>
<dbReference type="AlphaFoldDB" id="A0A3L6RPR7"/>
<gene>
    <name evidence="2" type="ORF">C2845_PM11G17190</name>
</gene>
<name>A0A3L6RPR7_PANMI</name>
<protein>
    <submittedName>
        <fullName evidence="2">Uncharacterized protein</fullName>
    </submittedName>
</protein>